<dbReference type="Proteomes" id="UP000035763">
    <property type="component" value="Unassembled WGS sequence"/>
</dbReference>
<feature type="region of interest" description="Disordered" evidence="2">
    <location>
        <begin position="306"/>
        <end position="360"/>
    </location>
</feature>
<protein>
    <submittedName>
        <fullName evidence="5">Putative lipoprotein</fullName>
    </submittedName>
</protein>
<keyword evidence="3" id="KW-1133">Transmembrane helix</keyword>
<evidence type="ECO:0000259" key="4">
    <source>
        <dbReference type="Pfam" id="PF14257"/>
    </source>
</evidence>
<keyword evidence="3" id="KW-0472">Membrane</keyword>
<organism evidence="5 6">
    <name type="scientific">Nostocoides australiense Ben110</name>
    <dbReference type="NCBI Taxonomy" id="1193182"/>
    <lineage>
        <taxon>Bacteria</taxon>
        <taxon>Bacillati</taxon>
        <taxon>Actinomycetota</taxon>
        <taxon>Actinomycetes</taxon>
        <taxon>Micrococcales</taxon>
        <taxon>Intrasporangiaceae</taxon>
        <taxon>Nostocoides</taxon>
    </lineage>
</organism>
<evidence type="ECO:0000313" key="6">
    <source>
        <dbReference type="Proteomes" id="UP000035763"/>
    </source>
</evidence>
<evidence type="ECO:0000256" key="1">
    <source>
        <dbReference type="SAM" id="Coils"/>
    </source>
</evidence>
<dbReference type="AlphaFoldDB" id="W6K060"/>
<comment type="caution">
    <text evidence="5">The sequence shown here is derived from an EMBL/GenBank/DDBJ whole genome shotgun (WGS) entry which is preliminary data.</text>
</comment>
<feature type="domain" description="DUF4349" evidence="4">
    <location>
        <begin position="75"/>
        <end position="293"/>
    </location>
</feature>
<dbReference type="OrthoDB" id="186919at2"/>
<dbReference type="EMBL" id="CAJA01000436">
    <property type="protein sequence ID" value="CCH74862.1"/>
    <property type="molecule type" value="Genomic_DNA"/>
</dbReference>
<dbReference type="STRING" id="1193182.BN11_4910002"/>
<evidence type="ECO:0000256" key="3">
    <source>
        <dbReference type="SAM" id="Phobius"/>
    </source>
</evidence>
<accession>W6K060</accession>
<sequence>MTTSLMTWANPDGRRRVPAALAAILAATGLLVAGCSGSDSGSNSQASAAASAPAGDAAAEGGAAQKAAVPNVADQKLARNGSLSLEVGDIGEAVAKVRTINTSAGGVILSENIGSYAAGEAEDGVNPDTYAALSISVPTEKLDSTLDELEKVGKVLDRRTATENVTAEYVDTQARVESMKRSVARLEELIGQTKDIDELVNLERELSSRQSDLEAVEARLQQLERETSRSPITINLTTEPKLVEGLTNPKEGFVGGLQAGWKAFVASLVGLLTILGALLPFILFGALVGWPLWLLVRKWRRSRPAKPVAPQPVWRPANPAPSPAGGMPTPWAGQGAHPVAPVGPKPDADSGAGTDEETSG</sequence>
<proteinExistence type="predicted"/>
<feature type="coiled-coil region" evidence="1">
    <location>
        <begin position="169"/>
        <end position="226"/>
    </location>
</feature>
<keyword evidence="5" id="KW-0449">Lipoprotein</keyword>
<reference evidence="5 6" key="1">
    <citation type="journal article" date="2013" name="ISME J.">
        <title>A metabolic model for members of the genus Tetrasphaera involved in enhanced biological phosphorus removal.</title>
        <authorList>
            <person name="Kristiansen R."/>
            <person name="Nguyen H.T.T."/>
            <person name="Saunders A.M."/>
            <person name="Nielsen J.L."/>
            <person name="Wimmer R."/>
            <person name="Le V.Q."/>
            <person name="McIlroy S.J."/>
            <person name="Petrovski S."/>
            <person name="Seviour R.J."/>
            <person name="Calteau A."/>
            <person name="Nielsen K.L."/>
            <person name="Nielsen P.H."/>
        </authorList>
    </citation>
    <scope>NUCLEOTIDE SEQUENCE [LARGE SCALE GENOMIC DNA]</scope>
    <source>
        <strain evidence="5 6">Ben110</strain>
    </source>
</reference>
<feature type="transmembrane region" description="Helical" evidence="3">
    <location>
        <begin position="263"/>
        <end position="296"/>
    </location>
</feature>
<gene>
    <name evidence="5" type="ORF">BN11_4910002</name>
</gene>
<keyword evidence="1" id="KW-0175">Coiled coil</keyword>
<evidence type="ECO:0000313" key="5">
    <source>
        <dbReference type="EMBL" id="CCH74862.1"/>
    </source>
</evidence>
<name>W6K060_9MICO</name>
<dbReference type="InterPro" id="IPR025645">
    <property type="entry name" value="DUF4349"/>
</dbReference>
<evidence type="ECO:0000256" key="2">
    <source>
        <dbReference type="SAM" id="MobiDB-lite"/>
    </source>
</evidence>
<dbReference type="Pfam" id="PF14257">
    <property type="entry name" value="DUF4349"/>
    <property type="match status" value="1"/>
</dbReference>
<keyword evidence="3" id="KW-0812">Transmembrane</keyword>
<dbReference type="RefSeq" id="WP_048700210.1">
    <property type="nucleotide sequence ID" value="NZ_HG764815.1"/>
</dbReference>
<keyword evidence="6" id="KW-1185">Reference proteome</keyword>